<dbReference type="GO" id="GO:0005524">
    <property type="term" value="F:ATP binding"/>
    <property type="evidence" value="ECO:0007669"/>
    <property type="project" value="InterPro"/>
</dbReference>
<dbReference type="InterPro" id="IPR001245">
    <property type="entry name" value="Ser-Thr/Tyr_kinase_cat_dom"/>
</dbReference>
<dbReference type="PANTHER" id="PTHR46821">
    <property type="entry name" value="OS07G0586332 PROTEIN"/>
    <property type="match status" value="1"/>
</dbReference>
<dbReference type="PROSITE" id="PS51257">
    <property type="entry name" value="PROKAR_LIPOPROTEIN"/>
    <property type="match status" value="1"/>
</dbReference>
<accession>A0A151R3G2</accession>
<feature type="transmembrane region" description="Helical" evidence="2">
    <location>
        <begin position="20"/>
        <end position="39"/>
    </location>
</feature>
<keyword evidence="4" id="KW-0808">Transferase</keyword>
<dbReference type="EMBL" id="KQ484144">
    <property type="protein sequence ID" value="KYP37049.1"/>
    <property type="molecule type" value="Genomic_DNA"/>
</dbReference>
<proteinExistence type="predicted"/>
<evidence type="ECO:0000313" key="5">
    <source>
        <dbReference type="Proteomes" id="UP000075243"/>
    </source>
</evidence>
<evidence type="ECO:0000256" key="2">
    <source>
        <dbReference type="SAM" id="Phobius"/>
    </source>
</evidence>
<keyword evidence="2" id="KW-0472">Membrane</keyword>
<protein>
    <submittedName>
        <fullName evidence="4">LRR receptor-like serine/threonine-protein kinase At1g51880 family</fullName>
        <ecNumber evidence="4">2.7.11.1</ecNumber>
    </submittedName>
</protein>
<feature type="region of interest" description="Disordered" evidence="1">
    <location>
        <begin position="224"/>
        <end position="253"/>
    </location>
</feature>
<evidence type="ECO:0000313" key="4">
    <source>
        <dbReference type="EMBL" id="KYP37049.1"/>
    </source>
</evidence>
<dbReference type="PROSITE" id="PS50011">
    <property type="entry name" value="PROTEIN_KINASE_DOM"/>
    <property type="match status" value="1"/>
</dbReference>
<evidence type="ECO:0000259" key="3">
    <source>
        <dbReference type="PROSITE" id="PS50011"/>
    </source>
</evidence>
<keyword evidence="2" id="KW-1133">Transmembrane helix</keyword>
<dbReference type="AlphaFoldDB" id="A0A151R3G2"/>
<name>A0A151R3G2_CAJCA</name>
<reference evidence="4" key="1">
    <citation type="journal article" date="2012" name="Nat. Biotechnol.">
        <title>Draft genome sequence of pigeonpea (Cajanus cajan), an orphan legume crop of resource-poor farmers.</title>
        <authorList>
            <person name="Varshney R.K."/>
            <person name="Chen W."/>
            <person name="Li Y."/>
            <person name="Bharti A.K."/>
            <person name="Saxena R.K."/>
            <person name="Schlueter J.A."/>
            <person name="Donoghue M.T."/>
            <person name="Azam S."/>
            <person name="Fan G."/>
            <person name="Whaley A.M."/>
            <person name="Farmer A.D."/>
            <person name="Sheridan J."/>
            <person name="Iwata A."/>
            <person name="Tuteja R."/>
            <person name="Penmetsa R.V."/>
            <person name="Wu W."/>
            <person name="Upadhyaya H.D."/>
            <person name="Yang S.P."/>
            <person name="Shah T."/>
            <person name="Saxena K.B."/>
            <person name="Michael T."/>
            <person name="McCombie W.R."/>
            <person name="Yang B."/>
            <person name="Zhang G."/>
            <person name="Yang H."/>
            <person name="Wang J."/>
            <person name="Spillane C."/>
            <person name="Cook D.R."/>
            <person name="May G.D."/>
            <person name="Xu X."/>
            <person name="Jackson S.A."/>
        </authorList>
    </citation>
    <scope>NUCLEOTIDE SEQUENCE [LARGE SCALE GENOMIC DNA]</scope>
</reference>
<gene>
    <name evidence="4" type="ORF">KK1_041784</name>
</gene>
<keyword evidence="5" id="KW-1185">Reference proteome</keyword>
<dbReference type="InterPro" id="IPR044576">
    <property type="entry name" value="At4g25390-like"/>
</dbReference>
<dbReference type="SUPFAM" id="SSF56112">
    <property type="entry name" value="Protein kinase-like (PK-like)"/>
    <property type="match status" value="1"/>
</dbReference>
<dbReference type="InterPro" id="IPR011009">
    <property type="entry name" value="Kinase-like_dom_sf"/>
</dbReference>
<dbReference type="GO" id="GO:0004674">
    <property type="term" value="F:protein serine/threonine kinase activity"/>
    <property type="evidence" value="ECO:0007669"/>
    <property type="project" value="UniProtKB-EC"/>
</dbReference>
<dbReference type="Pfam" id="PF07714">
    <property type="entry name" value="PK_Tyr_Ser-Thr"/>
    <property type="match status" value="2"/>
</dbReference>
<dbReference type="SMART" id="SM00220">
    <property type="entry name" value="S_TKc"/>
    <property type="match status" value="1"/>
</dbReference>
<dbReference type="EC" id="2.7.11.1" evidence="4"/>
<feature type="domain" description="Protein kinase" evidence="3">
    <location>
        <begin position="69"/>
        <end position="530"/>
    </location>
</feature>
<dbReference type="InterPro" id="IPR008271">
    <property type="entry name" value="Ser/Thr_kinase_AS"/>
</dbReference>
<dbReference type="Gramene" id="C.cajan_41139.t">
    <property type="protein sequence ID" value="C.cajan_41139.t"/>
    <property type="gene ID" value="C.cajan_41139"/>
</dbReference>
<keyword evidence="2" id="KW-0812">Transmembrane</keyword>
<evidence type="ECO:0000256" key="1">
    <source>
        <dbReference type="SAM" id="MobiDB-lite"/>
    </source>
</evidence>
<keyword evidence="4" id="KW-0418">Kinase</keyword>
<organism evidence="4 5">
    <name type="scientific">Cajanus cajan</name>
    <name type="common">Pigeon pea</name>
    <name type="synonym">Cajanus indicus</name>
    <dbReference type="NCBI Taxonomy" id="3821"/>
    <lineage>
        <taxon>Eukaryota</taxon>
        <taxon>Viridiplantae</taxon>
        <taxon>Streptophyta</taxon>
        <taxon>Embryophyta</taxon>
        <taxon>Tracheophyta</taxon>
        <taxon>Spermatophyta</taxon>
        <taxon>Magnoliopsida</taxon>
        <taxon>eudicotyledons</taxon>
        <taxon>Gunneridae</taxon>
        <taxon>Pentapetalae</taxon>
        <taxon>rosids</taxon>
        <taxon>fabids</taxon>
        <taxon>Fabales</taxon>
        <taxon>Fabaceae</taxon>
        <taxon>Papilionoideae</taxon>
        <taxon>50 kb inversion clade</taxon>
        <taxon>NPAAA clade</taxon>
        <taxon>indigoferoid/millettioid clade</taxon>
        <taxon>Phaseoleae</taxon>
        <taxon>Cajanus</taxon>
    </lineage>
</organism>
<dbReference type="OMA" id="WKDENRK"/>
<dbReference type="Proteomes" id="UP000075243">
    <property type="component" value="Unassembled WGS sequence"/>
</dbReference>
<dbReference type="STRING" id="3821.A0A151R3G2"/>
<dbReference type="Gene3D" id="1.10.510.10">
    <property type="entry name" value="Transferase(Phosphotransferase) domain 1"/>
    <property type="match status" value="2"/>
</dbReference>
<dbReference type="PROSITE" id="PS00108">
    <property type="entry name" value="PROTEIN_KINASE_ST"/>
    <property type="match status" value="1"/>
</dbReference>
<keyword evidence="4" id="KW-0675">Receptor</keyword>
<dbReference type="PANTHER" id="PTHR46821:SF9">
    <property type="entry name" value="RECEPTOR-LIKE SERINE_THREONINE-KINASE PLANT"/>
    <property type="match status" value="1"/>
</dbReference>
<feature type="compositionally biased region" description="Acidic residues" evidence="1">
    <location>
        <begin position="230"/>
        <end position="240"/>
    </location>
</feature>
<sequence length="570" mass="63653">MPSRQLATSGGGWKKQGGLLGSTSSALACSFFLLILLCLRKRKRTTPSSDADSNPPHPYPYPLLRRATNSFSTRLGQGGFGPVFSGTLGGQPVAVKLMDSASLQGEREFHNELLLASRLRSPLVLPAIGFSSDPKRRRFLLVYQLMPNGNLHDALLRRRSPHLTPWKNRFHIILHVARAIHYLHSLQPPVIHGDIKPSNILLDHSFSAKLADFGLARFKTHTLHPNKDESESDAPSESDFETQSVNTDQSFDDTAKGDYVRDWIASSSGTVEKKKSRRKLGWWESMEGHGLKKDKRRPAREWWKEEYSEELAKKKKKKKKKGDMDNEEDVGVYKNRSGVESWLSGERWNSYESAEMAGKRGGGSVGVYKNRSGVESWLSGERWNSYESAEMAGKSGGVSSSRSMRGTILYVAPECGYSGEVSEKSDVYSLGVLLLVIVSGRRPLQVTGSPISEFRRANLVSWAKQCARKGKVLEVVDESVEGLDKEQAILCVTVALMCLLNSPARRPSMEEVLGMLTRHIQTPPQEHEIFNALDKIQFNTSDENWIFIDASIMLVFNALNGVEYDNLILL</sequence>
<dbReference type="InterPro" id="IPR000719">
    <property type="entry name" value="Prot_kinase_dom"/>
</dbReference>